<organism evidence="6 7">
    <name type="scientific">Neisseria bacilliformis ATCC BAA-1200</name>
    <dbReference type="NCBI Taxonomy" id="888742"/>
    <lineage>
        <taxon>Bacteria</taxon>
        <taxon>Pseudomonadati</taxon>
        <taxon>Pseudomonadota</taxon>
        <taxon>Betaproteobacteria</taxon>
        <taxon>Neisseriales</taxon>
        <taxon>Neisseriaceae</taxon>
        <taxon>Neisseria</taxon>
    </lineage>
</organism>
<evidence type="ECO:0000256" key="4">
    <source>
        <dbReference type="ARBA" id="ARBA00023163"/>
    </source>
</evidence>
<dbReference type="STRING" id="267212.GCA_001063965_00204"/>
<dbReference type="InterPro" id="IPR005119">
    <property type="entry name" value="LysR_subst-bd"/>
</dbReference>
<dbReference type="InterPro" id="IPR036388">
    <property type="entry name" value="WH-like_DNA-bd_sf"/>
</dbReference>
<feature type="domain" description="HTH lysR-type" evidence="5">
    <location>
        <begin position="13"/>
        <end position="74"/>
    </location>
</feature>
<dbReference type="Gene3D" id="3.40.190.290">
    <property type="match status" value="1"/>
</dbReference>
<keyword evidence="4" id="KW-0804">Transcription</keyword>
<comment type="similarity">
    <text evidence="1">Belongs to the LysR transcriptional regulatory family.</text>
</comment>
<evidence type="ECO:0000256" key="1">
    <source>
        <dbReference type="ARBA" id="ARBA00009437"/>
    </source>
</evidence>
<dbReference type="PANTHER" id="PTHR30419:SF8">
    <property type="entry name" value="NITROGEN ASSIMILATION TRANSCRIPTIONAL ACTIVATOR-RELATED"/>
    <property type="match status" value="1"/>
</dbReference>
<accession>F2B8K2</accession>
<evidence type="ECO:0000313" key="6">
    <source>
        <dbReference type="EMBL" id="EGF12233.1"/>
    </source>
</evidence>
<dbReference type="InterPro" id="IPR036390">
    <property type="entry name" value="WH_DNA-bd_sf"/>
</dbReference>
<dbReference type="AlphaFoldDB" id="F2B8K2"/>
<dbReference type="SUPFAM" id="SSF53850">
    <property type="entry name" value="Periplasmic binding protein-like II"/>
    <property type="match status" value="1"/>
</dbReference>
<comment type="caution">
    <text evidence="6">The sequence shown here is derived from an EMBL/GenBank/DDBJ whole genome shotgun (WGS) entry which is preliminary data.</text>
</comment>
<evidence type="ECO:0000259" key="5">
    <source>
        <dbReference type="PROSITE" id="PS50931"/>
    </source>
</evidence>
<gene>
    <name evidence="6" type="ORF">HMPREF9123_0022</name>
</gene>
<dbReference type="HOGENOM" id="CLU_039613_6_2_4"/>
<dbReference type="Pfam" id="PF00126">
    <property type="entry name" value="HTH_1"/>
    <property type="match status" value="1"/>
</dbReference>
<keyword evidence="3" id="KW-0238">DNA-binding</keyword>
<evidence type="ECO:0000313" key="7">
    <source>
        <dbReference type="Proteomes" id="UP000004105"/>
    </source>
</evidence>
<dbReference type="EMBL" id="AFAY01000002">
    <property type="protein sequence ID" value="EGF12233.1"/>
    <property type="molecule type" value="Genomic_DNA"/>
</dbReference>
<dbReference type="InterPro" id="IPR050950">
    <property type="entry name" value="HTH-type_LysR_regulators"/>
</dbReference>
<dbReference type="PROSITE" id="PS50931">
    <property type="entry name" value="HTH_LYSR"/>
    <property type="match status" value="1"/>
</dbReference>
<dbReference type="GO" id="GO:0003677">
    <property type="term" value="F:DNA binding"/>
    <property type="evidence" value="ECO:0007669"/>
    <property type="project" value="UniProtKB-KW"/>
</dbReference>
<dbReference type="CDD" id="cd08438">
    <property type="entry name" value="PBP2_CidR"/>
    <property type="match status" value="1"/>
</dbReference>
<reference evidence="6 7" key="1">
    <citation type="submission" date="2011-02" db="EMBL/GenBank/DDBJ databases">
        <authorList>
            <person name="Muzny D."/>
            <person name="Qin X."/>
            <person name="Deng J."/>
            <person name="Jiang H."/>
            <person name="Liu Y."/>
            <person name="Qu J."/>
            <person name="Song X.-Z."/>
            <person name="Zhang L."/>
            <person name="Thornton R."/>
            <person name="Coyle M."/>
            <person name="Francisco L."/>
            <person name="Jackson L."/>
            <person name="Javaid M."/>
            <person name="Korchina V."/>
            <person name="Kovar C."/>
            <person name="Mata R."/>
            <person name="Mathew T."/>
            <person name="Ngo R."/>
            <person name="Nguyen L."/>
            <person name="Nguyen N."/>
            <person name="Okwuonu G."/>
            <person name="Ongeri F."/>
            <person name="Pham C."/>
            <person name="Simmons D."/>
            <person name="Wilczek-Boney K."/>
            <person name="Hale W."/>
            <person name="Jakkamsetti A."/>
            <person name="Pham P."/>
            <person name="Ruth R."/>
            <person name="San Lucas F."/>
            <person name="Warren J."/>
            <person name="Zhang J."/>
            <person name="Zhao Z."/>
            <person name="Zhou C."/>
            <person name="Zhu D."/>
            <person name="Lee S."/>
            <person name="Bess C."/>
            <person name="Blankenburg K."/>
            <person name="Forbes L."/>
            <person name="Fu Q."/>
            <person name="Gubbala S."/>
            <person name="Hirani K."/>
            <person name="Jayaseelan J.C."/>
            <person name="Lara F."/>
            <person name="Munidasa M."/>
            <person name="Palculict T."/>
            <person name="Patil S."/>
            <person name="Pu L.-L."/>
            <person name="Saada N."/>
            <person name="Tang L."/>
            <person name="Weissenberger G."/>
            <person name="Zhu Y."/>
            <person name="Hemphill L."/>
            <person name="Shang Y."/>
            <person name="Youmans B."/>
            <person name="Ayvaz T."/>
            <person name="Ross M."/>
            <person name="Santibanez J."/>
            <person name="Aqrawi P."/>
            <person name="Gross S."/>
            <person name="Joshi V."/>
            <person name="Fowler G."/>
            <person name="Nazareth L."/>
            <person name="Reid J."/>
            <person name="Worley K."/>
            <person name="Petrosino J."/>
            <person name="Highlander S."/>
            <person name="Gibbs R."/>
        </authorList>
    </citation>
    <scope>NUCLEOTIDE SEQUENCE [LARGE SCALE GENOMIC DNA]</scope>
    <source>
        <strain evidence="6 7">ATCC BAA-1200</strain>
    </source>
</reference>
<dbReference type="Gene3D" id="1.10.10.10">
    <property type="entry name" value="Winged helix-like DNA-binding domain superfamily/Winged helix DNA-binding domain"/>
    <property type="match status" value="1"/>
</dbReference>
<dbReference type="PRINTS" id="PR00039">
    <property type="entry name" value="HTHLYSR"/>
</dbReference>
<keyword evidence="2" id="KW-0805">Transcription regulation</keyword>
<dbReference type="GO" id="GO:0003700">
    <property type="term" value="F:DNA-binding transcription factor activity"/>
    <property type="evidence" value="ECO:0007669"/>
    <property type="project" value="InterPro"/>
</dbReference>
<dbReference type="FunFam" id="1.10.10.10:FF:000001">
    <property type="entry name" value="LysR family transcriptional regulator"/>
    <property type="match status" value="1"/>
</dbReference>
<keyword evidence="7" id="KW-1185">Reference proteome</keyword>
<name>F2B8K2_9NEIS</name>
<dbReference type="Pfam" id="PF03466">
    <property type="entry name" value="LysR_substrate"/>
    <property type="match status" value="1"/>
</dbReference>
<dbReference type="SUPFAM" id="SSF46785">
    <property type="entry name" value="Winged helix' DNA-binding domain"/>
    <property type="match status" value="1"/>
</dbReference>
<dbReference type="InterPro" id="IPR000847">
    <property type="entry name" value="LysR_HTH_N"/>
</dbReference>
<evidence type="ECO:0000256" key="3">
    <source>
        <dbReference type="ARBA" id="ARBA00023125"/>
    </source>
</evidence>
<proteinExistence type="inferred from homology"/>
<sequence>MIQTKTMPRKNNMDFKSLHCFAELVRLQSFSAAAQALSLTQPTVSKTIQALEAELGVPLLHKENGRKKRQVSPTPIGEEVYRHALSLLHERDLLLARIDDYRHIKSGTLRLGIALLGSDLLSNAIFAFHRRHPAIELSFFEEGSLAIEQSLRNNELDAGQLLAPAHDDFDSIPLCDYPLVVLMPKEKARRATLSLKSLQHEPFILYGAGFSLNRIIQTACREQGFTPNVVCRTGQWELLAQMVARNMGIALLPEYYARKIRPDTFAAVPLADPEIRWPLVIAWKKHQHPTPALRAWLDVVREEFGRGG</sequence>
<dbReference type="GO" id="GO:0005829">
    <property type="term" value="C:cytosol"/>
    <property type="evidence" value="ECO:0007669"/>
    <property type="project" value="TreeGrafter"/>
</dbReference>
<dbReference type="PANTHER" id="PTHR30419">
    <property type="entry name" value="HTH-TYPE TRANSCRIPTIONAL REGULATOR YBHD"/>
    <property type="match status" value="1"/>
</dbReference>
<evidence type="ECO:0000256" key="2">
    <source>
        <dbReference type="ARBA" id="ARBA00023015"/>
    </source>
</evidence>
<protein>
    <submittedName>
        <fullName evidence="6">LysR family transcriptional regulator</fullName>
    </submittedName>
</protein>
<dbReference type="Proteomes" id="UP000004105">
    <property type="component" value="Unassembled WGS sequence"/>
</dbReference>